<evidence type="ECO:0000256" key="7">
    <source>
        <dbReference type="ARBA" id="ARBA00038411"/>
    </source>
</evidence>
<comment type="subcellular location">
    <subcellularLocation>
        <location evidence="1">Cytoplasm</location>
        <location evidence="1">Cytoskeleton</location>
        <location evidence="1">Cilium basal body</location>
    </subcellularLocation>
</comment>
<evidence type="ECO:0000256" key="8">
    <source>
        <dbReference type="ARBA" id="ARBA00039272"/>
    </source>
</evidence>
<reference evidence="9" key="1">
    <citation type="submission" date="2022-07" db="EMBL/GenBank/DDBJ databases">
        <title>Chromosome-level genome of Muraenolepis orangiensis.</title>
        <authorList>
            <person name="Kim J."/>
        </authorList>
    </citation>
    <scope>NUCLEOTIDE SEQUENCE</scope>
    <source>
        <strain evidence="9">KU_S4_2022</strain>
        <tissue evidence="9">Muscle</tissue>
    </source>
</reference>
<evidence type="ECO:0000256" key="6">
    <source>
        <dbReference type="ARBA" id="ARBA00037672"/>
    </source>
</evidence>
<sequence>MAELHIIGQIVGASGFPQSSLFCKWGVHAGGAWRLLAGLKEGQTQVDFPQTGGDMAYWSHPIDLHYTTKGLQGWPKLHLQVWHQDSFGRCQLYGYGYCHVPSSPGLHRTHCATWRPLGSWQEQLSQMFVGGGPQLRSPDLIYSGADRYRLQTEAMGTVELELGIIMRHFDKHGVEC</sequence>
<name>A0A9Q0IKH5_9TELE</name>
<dbReference type="InterPro" id="IPR010796">
    <property type="entry name" value="C2_B9-type_dom"/>
</dbReference>
<protein>
    <recommendedName>
        <fullName evidence="8">B9 domain-containing protein 2</fullName>
    </recommendedName>
</protein>
<accession>A0A9Q0IKH5</accession>
<evidence type="ECO:0000313" key="10">
    <source>
        <dbReference type="Proteomes" id="UP001148018"/>
    </source>
</evidence>
<evidence type="ECO:0000256" key="2">
    <source>
        <dbReference type="ARBA" id="ARBA00022490"/>
    </source>
</evidence>
<dbReference type="GO" id="GO:0060271">
    <property type="term" value="P:cilium assembly"/>
    <property type="evidence" value="ECO:0007669"/>
    <property type="project" value="TreeGrafter"/>
</dbReference>
<dbReference type="OrthoDB" id="184109at2759"/>
<dbReference type="Proteomes" id="UP001148018">
    <property type="component" value="Unassembled WGS sequence"/>
</dbReference>
<dbReference type="EMBL" id="JANIIK010000046">
    <property type="protein sequence ID" value="KAJ3602124.1"/>
    <property type="molecule type" value="Genomic_DNA"/>
</dbReference>
<keyword evidence="2" id="KW-0963">Cytoplasm</keyword>
<evidence type="ECO:0000256" key="1">
    <source>
        <dbReference type="ARBA" id="ARBA00004120"/>
    </source>
</evidence>
<dbReference type="PROSITE" id="PS51381">
    <property type="entry name" value="C2_B9"/>
    <property type="match status" value="1"/>
</dbReference>
<gene>
    <name evidence="9" type="ORF">NHX12_029883</name>
</gene>
<dbReference type="PANTHER" id="PTHR12968">
    <property type="entry name" value="B9 DOMAIN-CONTAINING"/>
    <property type="match status" value="1"/>
</dbReference>
<keyword evidence="5" id="KW-0966">Cell projection</keyword>
<keyword evidence="10" id="KW-1185">Reference proteome</keyword>
<keyword evidence="4" id="KW-0206">Cytoskeleton</keyword>
<evidence type="ECO:0000256" key="5">
    <source>
        <dbReference type="ARBA" id="ARBA00023273"/>
    </source>
</evidence>
<dbReference type="GO" id="GO:0036038">
    <property type="term" value="C:MKS complex"/>
    <property type="evidence" value="ECO:0007669"/>
    <property type="project" value="TreeGrafter"/>
</dbReference>
<evidence type="ECO:0000256" key="3">
    <source>
        <dbReference type="ARBA" id="ARBA00022794"/>
    </source>
</evidence>
<dbReference type="Pfam" id="PF07162">
    <property type="entry name" value="B9-C2"/>
    <property type="match status" value="1"/>
</dbReference>
<organism evidence="9 10">
    <name type="scientific">Muraenolepis orangiensis</name>
    <name type="common">Patagonian moray cod</name>
    <dbReference type="NCBI Taxonomy" id="630683"/>
    <lineage>
        <taxon>Eukaryota</taxon>
        <taxon>Metazoa</taxon>
        <taxon>Chordata</taxon>
        <taxon>Craniata</taxon>
        <taxon>Vertebrata</taxon>
        <taxon>Euteleostomi</taxon>
        <taxon>Actinopterygii</taxon>
        <taxon>Neopterygii</taxon>
        <taxon>Teleostei</taxon>
        <taxon>Neoteleostei</taxon>
        <taxon>Acanthomorphata</taxon>
        <taxon>Zeiogadaria</taxon>
        <taxon>Gadariae</taxon>
        <taxon>Gadiformes</taxon>
        <taxon>Muraenolepidoidei</taxon>
        <taxon>Muraenolepididae</taxon>
        <taxon>Muraenolepis</taxon>
    </lineage>
</organism>
<proteinExistence type="inferred from homology"/>
<comment type="caution">
    <text evidence="9">The sequence shown here is derived from an EMBL/GenBank/DDBJ whole genome shotgun (WGS) entry which is preliminary data.</text>
</comment>
<evidence type="ECO:0000256" key="4">
    <source>
        <dbReference type="ARBA" id="ARBA00023212"/>
    </source>
</evidence>
<dbReference type="AlphaFoldDB" id="A0A9Q0IKH5"/>
<comment type="function">
    <text evidence="6">Component of the tectonic-like complex, a complex localized at the transition zone of primary cilia and acting as a barrier that prevents diffusion of transmembrane proteins between the cilia and plasma membranes.</text>
</comment>
<keyword evidence="3" id="KW-0970">Cilium biogenesis/degradation</keyword>
<evidence type="ECO:0000313" key="9">
    <source>
        <dbReference type="EMBL" id="KAJ3602124.1"/>
    </source>
</evidence>
<dbReference type="PANTHER" id="PTHR12968:SF2">
    <property type="entry name" value="B9 DOMAIN-CONTAINING PROTEIN 2"/>
    <property type="match status" value="1"/>
</dbReference>
<comment type="similarity">
    <text evidence="7">Belongs to the B9D family.</text>
</comment>